<sequence>MANMAHAQETFKKGTVLDSIAVSNSNGETFTLYLPESYAVEKLNPIVFIFEPAARGFIGISPFLEASEKYGYVLVCSNNARNGPYDRNFDIANRLFDHIFANFKIKEDEMYISGLSGGSRLATAIASLTDRFTGVVACGAGFSHIQEHMPSTQNFVYAGLCGDRDMNYKEMLGNVDYFGLIKFNSTLITFDGEHTWPPQSQILRAFDWLNTKKLIKNNPSRLDDILLKYQSDYKTTKEFEKKGAYLFASEAYDRMIQTYDKVIKSDSLKEQHQELKKSKSYIKQEKSLTAALELETELKKKLDPRLLKDLEDVGRANLKWWNKEVEKLNKLKENGDAEIKKMVYRLKFGLFVRVYSRKNKLLYNSTPEQAKLVDDFIQLFYPKK</sequence>
<dbReference type="AlphaFoldDB" id="A0A2Z4LT71"/>
<dbReference type="KEGG" id="spon:HME9304_01479"/>
<gene>
    <name evidence="1" type="ORF">HME9304_01479</name>
</gene>
<name>A0A2Z4LT71_9FLAO</name>
<dbReference type="RefSeq" id="WP_112377947.1">
    <property type="nucleotide sequence ID" value="NZ_CP030104.1"/>
</dbReference>
<organism evidence="1 2">
    <name type="scientific">Flagellimonas maritima</name>
    <dbReference type="NCBI Taxonomy" id="1383885"/>
    <lineage>
        <taxon>Bacteria</taxon>
        <taxon>Pseudomonadati</taxon>
        <taxon>Bacteroidota</taxon>
        <taxon>Flavobacteriia</taxon>
        <taxon>Flavobacteriales</taxon>
        <taxon>Flavobacteriaceae</taxon>
        <taxon>Flagellimonas</taxon>
    </lineage>
</organism>
<dbReference type="OrthoDB" id="9764953at2"/>
<dbReference type="EMBL" id="CP030104">
    <property type="protein sequence ID" value="AWX44477.1"/>
    <property type="molecule type" value="Genomic_DNA"/>
</dbReference>
<reference evidence="1 2" key="1">
    <citation type="submission" date="2018-06" db="EMBL/GenBank/DDBJ databases">
        <title>Spongiibacterium sp. HME9304 Genome sequencing and assembly.</title>
        <authorList>
            <person name="Kang H."/>
            <person name="Kim H."/>
            <person name="Joh K."/>
        </authorList>
    </citation>
    <scope>NUCLEOTIDE SEQUENCE [LARGE SCALE GENOMIC DNA]</scope>
    <source>
        <strain evidence="1 2">HME9304</strain>
    </source>
</reference>
<dbReference type="InterPro" id="IPR029058">
    <property type="entry name" value="AB_hydrolase_fold"/>
</dbReference>
<proteinExistence type="predicted"/>
<evidence type="ECO:0000313" key="1">
    <source>
        <dbReference type="EMBL" id="AWX44477.1"/>
    </source>
</evidence>
<evidence type="ECO:0008006" key="3">
    <source>
        <dbReference type="Google" id="ProtNLM"/>
    </source>
</evidence>
<protein>
    <recommendedName>
        <fullName evidence="3">Alpha/beta hydrolase</fullName>
    </recommendedName>
</protein>
<dbReference type="SUPFAM" id="SSF53474">
    <property type="entry name" value="alpha/beta-Hydrolases"/>
    <property type="match status" value="1"/>
</dbReference>
<keyword evidence="2" id="KW-1185">Reference proteome</keyword>
<dbReference type="Gene3D" id="3.40.50.1820">
    <property type="entry name" value="alpha/beta hydrolase"/>
    <property type="match status" value="1"/>
</dbReference>
<accession>A0A2Z4LT71</accession>
<evidence type="ECO:0000313" key="2">
    <source>
        <dbReference type="Proteomes" id="UP000248536"/>
    </source>
</evidence>
<dbReference type="Proteomes" id="UP000248536">
    <property type="component" value="Chromosome"/>
</dbReference>